<comment type="caution">
    <text evidence="1">The sequence shown here is derived from an EMBL/GenBank/DDBJ whole genome shotgun (WGS) entry which is preliminary data.</text>
</comment>
<reference evidence="1" key="3">
    <citation type="submission" date="2023-05" db="EMBL/GenBank/DDBJ databases">
        <authorList>
            <person name="Smith C.H."/>
        </authorList>
    </citation>
    <scope>NUCLEOTIDE SEQUENCE</scope>
    <source>
        <strain evidence="1">CHS0354</strain>
        <tissue evidence="1">Mantle</tissue>
    </source>
</reference>
<evidence type="ECO:0000313" key="2">
    <source>
        <dbReference type="Proteomes" id="UP001195483"/>
    </source>
</evidence>
<accession>A0AAE0WAN7</accession>
<reference evidence="1" key="1">
    <citation type="journal article" date="2021" name="Genome Biol. Evol.">
        <title>A High-Quality Reference Genome for a Parasitic Bivalve with Doubly Uniparental Inheritance (Bivalvia: Unionida).</title>
        <authorList>
            <person name="Smith C.H."/>
        </authorList>
    </citation>
    <scope>NUCLEOTIDE SEQUENCE</scope>
    <source>
        <strain evidence="1">CHS0354</strain>
    </source>
</reference>
<sequence>MAYSSPAKLTEVKEQPHLSNIREYPCNMAMINYLRRKFKEATQQRISDSMVVMPAMESELQLWVEKGLRVNCHCVGEKIRQIAKMYIDTCNIILEAGMWLKVSGQTLQRASLNAFEKIRNAYGGTVFQPLPEMAECRILNFA</sequence>
<evidence type="ECO:0000313" key="1">
    <source>
        <dbReference type="EMBL" id="KAK3606617.1"/>
    </source>
</evidence>
<dbReference type="AlphaFoldDB" id="A0AAE0WAN7"/>
<gene>
    <name evidence="1" type="ORF">CHS0354_018006</name>
</gene>
<dbReference type="Proteomes" id="UP001195483">
    <property type="component" value="Unassembled WGS sequence"/>
</dbReference>
<protein>
    <submittedName>
        <fullName evidence="1">Uncharacterized protein</fullName>
    </submittedName>
</protein>
<dbReference type="EMBL" id="JAEAOA010001111">
    <property type="protein sequence ID" value="KAK3606617.1"/>
    <property type="molecule type" value="Genomic_DNA"/>
</dbReference>
<keyword evidence="2" id="KW-1185">Reference proteome</keyword>
<organism evidence="1 2">
    <name type="scientific">Potamilus streckersoni</name>
    <dbReference type="NCBI Taxonomy" id="2493646"/>
    <lineage>
        <taxon>Eukaryota</taxon>
        <taxon>Metazoa</taxon>
        <taxon>Spiralia</taxon>
        <taxon>Lophotrochozoa</taxon>
        <taxon>Mollusca</taxon>
        <taxon>Bivalvia</taxon>
        <taxon>Autobranchia</taxon>
        <taxon>Heteroconchia</taxon>
        <taxon>Palaeoheterodonta</taxon>
        <taxon>Unionida</taxon>
        <taxon>Unionoidea</taxon>
        <taxon>Unionidae</taxon>
        <taxon>Ambleminae</taxon>
        <taxon>Lampsilini</taxon>
        <taxon>Potamilus</taxon>
    </lineage>
</organism>
<reference evidence="1" key="2">
    <citation type="journal article" date="2021" name="Genome Biol. Evol.">
        <title>Developing a high-quality reference genome for a parasitic bivalve with doubly uniparental inheritance (Bivalvia: Unionida).</title>
        <authorList>
            <person name="Smith C.H."/>
        </authorList>
    </citation>
    <scope>NUCLEOTIDE SEQUENCE</scope>
    <source>
        <strain evidence="1">CHS0354</strain>
        <tissue evidence="1">Mantle</tissue>
    </source>
</reference>
<proteinExistence type="predicted"/>
<name>A0AAE0WAN7_9BIVA</name>